<dbReference type="OrthoDB" id="7746079at2"/>
<feature type="compositionally biased region" description="Basic and acidic residues" evidence="1">
    <location>
        <begin position="65"/>
        <end position="74"/>
    </location>
</feature>
<proteinExistence type="predicted"/>
<accession>A0A1I5R9J2</accession>
<sequence>MTDHRVLIILILLPFVVIFARAMYLEVRRYLKYGASQNNRASFPIDENAPSYQPPPEEAEEDTDPDAHQAPDKK</sequence>
<evidence type="ECO:0000313" key="3">
    <source>
        <dbReference type="EMBL" id="SFP55202.1"/>
    </source>
</evidence>
<feature type="region of interest" description="Disordered" evidence="1">
    <location>
        <begin position="40"/>
        <end position="74"/>
    </location>
</feature>
<feature type="transmembrane region" description="Helical" evidence="2">
    <location>
        <begin position="6"/>
        <end position="24"/>
    </location>
</feature>
<dbReference type="Proteomes" id="UP000199356">
    <property type="component" value="Unassembled WGS sequence"/>
</dbReference>
<gene>
    <name evidence="3" type="ORF">SAMN04488047_10864</name>
</gene>
<keyword evidence="2" id="KW-0812">Transmembrane</keyword>
<dbReference type="RefSeq" id="WP_093421811.1">
    <property type="nucleotide sequence ID" value="NZ_FOXA01000008.1"/>
</dbReference>
<name>A0A1I5R9J2_9RHOB</name>
<evidence type="ECO:0000256" key="2">
    <source>
        <dbReference type="SAM" id="Phobius"/>
    </source>
</evidence>
<protein>
    <submittedName>
        <fullName evidence="3">Uncharacterized protein</fullName>
    </submittedName>
</protein>
<dbReference type="AlphaFoldDB" id="A0A1I5R9J2"/>
<keyword evidence="2" id="KW-1133">Transmembrane helix</keyword>
<evidence type="ECO:0000313" key="4">
    <source>
        <dbReference type="Proteomes" id="UP000199356"/>
    </source>
</evidence>
<evidence type="ECO:0000256" key="1">
    <source>
        <dbReference type="SAM" id="MobiDB-lite"/>
    </source>
</evidence>
<organism evidence="3 4">
    <name type="scientific">Tranquillimonas alkanivorans</name>
    <dbReference type="NCBI Taxonomy" id="441119"/>
    <lineage>
        <taxon>Bacteria</taxon>
        <taxon>Pseudomonadati</taxon>
        <taxon>Pseudomonadota</taxon>
        <taxon>Alphaproteobacteria</taxon>
        <taxon>Rhodobacterales</taxon>
        <taxon>Roseobacteraceae</taxon>
        <taxon>Tranquillimonas</taxon>
    </lineage>
</organism>
<dbReference type="STRING" id="441119.SAMN04488047_10864"/>
<keyword evidence="2" id="KW-0472">Membrane</keyword>
<dbReference type="EMBL" id="FOXA01000008">
    <property type="protein sequence ID" value="SFP55202.1"/>
    <property type="molecule type" value="Genomic_DNA"/>
</dbReference>
<reference evidence="3 4" key="1">
    <citation type="submission" date="2016-10" db="EMBL/GenBank/DDBJ databases">
        <authorList>
            <person name="de Groot N.N."/>
        </authorList>
    </citation>
    <scope>NUCLEOTIDE SEQUENCE [LARGE SCALE GENOMIC DNA]</scope>
    <source>
        <strain evidence="3 4">DSM 19547</strain>
    </source>
</reference>
<keyword evidence="4" id="KW-1185">Reference proteome</keyword>